<dbReference type="Proteomes" id="UP001319080">
    <property type="component" value="Unassembled WGS sequence"/>
</dbReference>
<feature type="transmembrane region" description="Helical" evidence="1">
    <location>
        <begin position="12"/>
        <end position="31"/>
    </location>
</feature>
<dbReference type="AlphaFoldDB" id="A0AAP2GWV0"/>
<sequence>MKKLRSTPSVRYIVKNLVVLAGVLLVIVLLVKTNTGYDLLFNKLLQERVAQQQYEDLSYDDRRAVKLGYNFTYLQLLRSRTPETAVILMPPDSVFRRPDDEHAFIDYWITNRGWASYFVYPRRLVYSDDLEAEPSRLRPTHVAIVHYWGYDKLAYPVDKKYPYDVMPF</sequence>
<organism evidence="2 3">
    <name type="scientific">Dawidia cretensis</name>
    <dbReference type="NCBI Taxonomy" id="2782350"/>
    <lineage>
        <taxon>Bacteria</taxon>
        <taxon>Pseudomonadati</taxon>
        <taxon>Bacteroidota</taxon>
        <taxon>Cytophagia</taxon>
        <taxon>Cytophagales</taxon>
        <taxon>Chryseotaleaceae</taxon>
        <taxon>Dawidia</taxon>
    </lineage>
</organism>
<proteinExistence type="predicted"/>
<reference evidence="2 3" key="1">
    <citation type="submission" date="2021-05" db="EMBL/GenBank/DDBJ databases">
        <title>A Polyphasic approach of four new species of the genus Ohtaekwangia: Ohtaekwangia histidinii sp. nov., Ohtaekwangia cretensis sp. nov., Ohtaekwangia indiensis sp. nov., Ohtaekwangia reichenbachii sp. nov. from diverse environment.</title>
        <authorList>
            <person name="Octaviana S."/>
        </authorList>
    </citation>
    <scope>NUCLEOTIDE SEQUENCE [LARGE SCALE GENOMIC DNA]</scope>
    <source>
        <strain evidence="2 3">PWU5</strain>
    </source>
</reference>
<dbReference type="EMBL" id="JAHESE010000034">
    <property type="protein sequence ID" value="MBT1711477.1"/>
    <property type="molecule type" value="Genomic_DNA"/>
</dbReference>
<accession>A0AAP2GWV0</accession>
<evidence type="ECO:0000256" key="1">
    <source>
        <dbReference type="SAM" id="Phobius"/>
    </source>
</evidence>
<protein>
    <submittedName>
        <fullName evidence="2">Uncharacterized protein</fullName>
    </submittedName>
</protein>
<dbReference type="RefSeq" id="WP_254087049.1">
    <property type="nucleotide sequence ID" value="NZ_JAHESE010000034.1"/>
</dbReference>
<keyword evidence="1" id="KW-0472">Membrane</keyword>
<name>A0AAP2GWV0_9BACT</name>
<keyword evidence="3" id="KW-1185">Reference proteome</keyword>
<evidence type="ECO:0000313" key="2">
    <source>
        <dbReference type="EMBL" id="MBT1711477.1"/>
    </source>
</evidence>
<evidence type="ECO:0000313" key="3">
    <source>
        <dbReference type="Proteomes" id="UP001319080"/>
    </source>
</evidence>
<keyword evidence="1" id="KW-0812">Transmembrane</keyword>
<comment type="caution">
    <text evidence="2">The sequence shown here is derived from an EMBL/GenBank/DDBJ whole genome shotgun (WGS) entry which is preliminary data.</text>
</comment>
<keyword evidence="1" id="KW-1133">Transmembrane helix</keyword>
<gene>
    <name evidence="2" type="ORF">KK062_24755</name>
</gene>